<feature type="region of interest" description="Disordered" evidence="1">
    <location>
        <begin position="1"/>
        <end position="46"/>
    </location>
</feature>
<comment type="caution">
    <text evidence="2">The sequence shown here is derived from an EMBL/GenBank/DDBJ whole genome shotgun (WGS) entry which is preliminary data.</text>
</comment>
<gene>
    <name evidence="2" type="ORF">ILEXP_LOCUS29521</name>
</gene>
<name>A0ABC8SY50_9AQUA</name>
<feature type="non-terminal residue" evidence="2">
    <location>
        <position position="80"/>
    </location>
</feature>
<dbReference type="AlphaFoldDB" id="A0ABC8SY50"/>
<evidence type="ECO:0000313" key="3">
    <source>
        <dbReference type="Proteomes" id="UP001642360"/>
    </source>
</evidence>
<dbReference type="EMBL" id="CAUOFW020003569">
    <property type="protein sequence ID" value="CAK9160740.1"/>
    <property type="molecule type" value="Genomic_DNA"/>
</dbReference>
<reference evidence="2 3" key="1">
    <citation type="submission" date="2024-02" db="EMBL/GenBank/DDBJ databases">
        <authorList>
            <person name="Vignale AGUSTIN F."/>
            <person name="Sosa J E."/>
            <person name="Modenutti C."/>
        </authorList>
    </citation>
    <scope>NUCLEOTIDE SEQUENCE [LARGE SCALE GENOMIC DNA]</scope>
</reference>
<proteinExistence type="predicted"/>
<evidence type="ECO:0000256" key="1">
    <source>
        <dbReference type="SAM" id="MobiDB-lite"/>
    </source>
</evidence>
<evidence type="ECO:0000313" key="2">
    <source>
        <dbReference type="EMBL" id="CAK9160740.1"/>
    </source>
</evidence>
<keyword evidence="3" id="KW-1185">Reference proteome</keyword>
<sequence>MEQQQSAIKHQQKLSNQLAAPPDKNQQPTRETFDIQRTKRKKEGAEGCKVFKTTTTKSIRGILQPAVHEQAASNQFTSVV</sequence>
<dbReference type="Proteomes" id="UP001642360">
    <property type="component" value="Unassembled WGS sequence"/>
</dbReference>
<organism evidence="2 3">
    <name type="scientific">Ilex paraguariensis</name>
    <name type="common">yerba mate</name>
    <dbReference type="NCBI Taxonomy" id="185542"/>
    <lineage>
        <taxon>Eukaryota</taxon>
        <taxon>Viridiplantae</taxon>
        <taxon>Streptophyta</taxon>
        <taxon>Embryophyta</taxon>
        <taxon>Tracheophyta</taxon>
        <taxon>Spermatophyta</taxon>
        <taxon>Magnoliopsida</taxon>
        <taxon>eudicotyledons</taxon>
        <taxon>Gunneridae</taxon>
        <taxon>Pentapetalae</taxon>
        <taxon>asterids</taxon>
        <taxon>campanulids</taxon>
        <taxon>Aquifoliales</taxon>
        <taxon>Aquifoliaceae</taxon>
        <taxon>Ilex</taxon>
    </lineage>
</organism>
<protein>
    <submittedName>
        <fullName evidence="2">Uncharacterized protein</fullName>
    </submittedName>
</protein>
<feature type="compositionally biased region" description="Polar residues" evidence="1">
    <location>
        <begin position="1"/>
        <end position="30"/>
    </location>
</feature>
<accession>A0ABC8SY50</accession>